<dbReference type="NCBIfam" id="TIGR03298">
    <property type="entry name" value="argP"/>
    <property type="match status" value="1"/>
</dbReference>
<organism evidence="7 8">
    <name type="scientific">Rhodobacter viridis</name>
    <dbReference type="NCBI Taxonomy" id="1054202"/>
    <lineage>
        <taxon>Bacteria</taxon>
        <taxon>Pseudomonadati</taxon>
        <taxon>Pseudomonadota</taxon>
        <taxon>Alphaproteobacteria</taxon>
        <taxon>Rhodobacterales</taxon>
        <taxon>Rhodobacter group</taxon>
        <taxon>Rhodobacter</taxon>
    </lineage>
</organism>
<dbReference type="InterPro" id="IPR050176">
    <property type="entry name" value="LTTR"/>
</dbReference>
<keyword evidence="8" id="KW-1185">Reference proteome</keyword>
<dbReference type="PANTHER" id="PTHR30579">
    <property type="entry name" value="TRANSCRIPTIONAL REGULATOR"/>
    <property type="match status" value="1"/>
</dbReference>
<dbReference type="InterPro" id="IPR000847">
    <property type="entry name" value="LysR_HTH_N"/>
</dbReference>
<dbReference type="NCBIfam" id="NF009888">
    <property type="entry name" value="PRK13348.1"/>
    <property type="match status" value="1"/>
</dbReference>
<dbReference type="InterPro" id="IPR036388">
    <property type="entry name" value="WH-like_DNA-bd_sf"/>
</dbReference>
<dbReference type="Gene3D" id="1.10.10.10">
    <property type="entry name" value="Winged helix-like DNA-binding domain superfamily/Winged helix DNA-binding domain"/>
    <property type="match status" value="1"/>
</dbReference>
<keyword evidence="4" id="KW-0804">Transcription</keyword>
<dbReference type="PROSITE" id="PS50931">
    <property type="entry name" value="HTH_LYSR"/>
    <property type="match status" value="1"/>
</dbReference>
<dbReference type="PANTHER" id="PTHR30579:SF2">
    <property type="entry name" value="HTH-TYPE TRANSCRIPTIONAL REGULATOR ARGP"/>
    <property type="match status" value="1"/>
</dbReference>
<dbReference type="RefSeq" id="WP_110805474.1">
    <property type="nucleotide sequence ID" value="NZ_QJTK01000005.1"/>
</dbReference>
<protein>
    <submittedName>
        <fullName evidence="7">LysR family transcriptional regulator (Chromosome initiation inhibitor)</fullName>
    </submittedName>
</protein>
<reference evidence="7 8" key="1">
    <citation type="submission" date="2018-06" db="EMBL/GenBank/DDBJ databases">
        <title>Genomic Encyclopedia of Type Strains, Phase III (KMG-III): the genomes of soil and plant-associated and newly described type strains.</title>
        <authorList>
            <person name="Whitman W."/>
        </authorList>
    </citation>
    <scope>NUCLEOTIDE SEQUENCE [LARGE SCALE GENOMIC DNA]</scope>
    <source>
        <strain evidence="7 8">JA737</strain>
    </source>
</reference>
<sequence>MLDYPLLAALAAVIREGGFERAAVVLGVTPSAVSQRIRALEERVGAALVVRSQPPVPTEAGARLCAHVEKVRLLEGELASDLPALAGPGPGVPALPVAVNADSLGSWFLPAAARFSEATGALLHLVLDDEAHTAARLRSGEVLAAVTAEPAAVPGCRTRRLGALRYVACASPAFQARYFAEGVTAAALNRAPVLQFDRKDGLQARWLRQHFDQALTAPTHQVPSTQGFLDASLVGLGWALHPLPLAAVPLAEGRLVELVPGAGMDVVLHWQHARLGARLLETLTREVAAEAARSLFPVAGLSALPEPAPDPSRSAPVPTDPASR</sequence>
<evidence type="ECO:0000256" key="5">
    <source>
        <dbReference type="SAM" id="MobiDB-lite"/>
    </source>
</evidence>
<dbReference type="Proteomes" id="UP000247727">
    <property type="component" value="Unassembled WGS sequence"/>
</dbReference>
<dbReference type="EMBL" id="QJTK01000005">
    <property type="protein sequence ID" value="PYF10298.1"/>
    <property type="molecule type" value="Genomic_DNA"/>
</dbReference>
<evidence type="ECO:0000256" key="2">
    <source>
        <dbReference type="ARBA" id="ARBA00023015"/>
    </source>
</evidence>
<keyword evidence="3" id="KW-0238">DNA-binding</keyword>
<evidence type="ECO:0000313" key="7">
    <source>
        <dbReference type="EMBL" id="PYF10298.1"/>
    </source>
</evidence>
<evidence type="ECO:0000256" key="1">
    <source>
        <dbReference type="ARBA" id="ARBA00009437"/>
    </source>
</evidence>
<evidence type="ECO:0000256" key="4">
    <source>
        <dbReference type="ARBA" id="ARBA00023163"/>
    </source>
</evidence>
<dbReference type="GO" id="GO:0003677">
    <property type="term" value="F:DNA binding"/>
    <property type="evidence" value="ECO:0007669"/>
    <property type="project" value="UniProtKB-KW"/>
</dbReference>
<evidence type="ECO:0000313" key="8">
    <source>
        <dbReference type="Proteomes" id="UP000247727"/>
    </source>
</evidence>
<dbReference type="OrthoDB" id="3252676at2"/>
<feature type="domain" description="HTH lysR-type" evidence="6">
    <location>
        <begin position="2"/>
        <end position="58"/>
    </location>
</feature>
<dbReference type="InterPro" id="IPR005119">
    <property type="entry name" value="LysR_subst-bd"/>
</dbReference>
<dbReference type="Pfam" id="PF03466">
    <property type="entry name" value="LysR_substrate"/>
    <property type="match status" value="1"/>
</dbReference>
<dbReference type="Pfam" id="PF00126">
    <property type="entry name" value="HTH_1"/>
    <property type="match status" value="1"/>
</dbReference>
<dbReference type="GO" id="GO:0003700">
    <property type="term" value="F:DNA-binding transcription factor activity"/>
    <property type="evidence" value="ECO:0007669"/>
    <property type="project" value="InterPro"/>
</dbReference>
<comment type="caution">
    <text evidence="7">The sequence shown here is derived from an EMBL/GenBank/DDBJ whole genome shotgun (WGS) entry which is preliminary data.</text>
</comment>
<name>A0A318U296_9RHOB</name>
<dbReference type="SUPFAM" id="SSF53850">
    <property type="entry name" value="Periplasmic binding protein-like II"/>
    <property type="match status" value="1"/>
</dbReference>
<feature type="region of interest" description="Disordered" evidence="5">
    <location>
        <begin position="302"/>
        <end position="324"/>
    </location>
</feature>
<dbReference type="InterPro" id="IPR017685">
    <property type="entry name" value="ArgP"/>
</dbReference>
<gene>
    <name evidence="7" type="ORF">C8J30_105107</name>
</gene>
<evidence type="ECO:0000259" key="6">
    <source>
        <dbReference type="PROSITE" id="PS50931"/>
    </source>
</evidence>
<evidence type="ECO:0000256" key="3">
    <source>
        <dbReference type="ARBA" id="ARBA00023125"/>
    </source>
</evidence>
<dbReference type="NCBIfam" id="NF002964">
    <property type="entry name" value="PRK03635.1"/>
    <property type="match status" value="1"/>
</dbReference>
<dbReference type="Gene3D" id="3.40.190.290">
    <property type="match status" value="1"/>
</dbReference>
<dbReference type="InterPro" id="IPR036390">
    <property type="entry name" value="WH_DNA-bd_sf"/>
</dbReference>
<proteinExistence type="inferred from homology"/>
<comment type="similarity">
    <text evidence="1">Belongs to the LysR transcriptional regulatory family.</text>
</comment>
<accession>A0A318U296</accession>
<dbReference type="SUPFAM" id="SSF46785">
    <property type="entry name" value="Winged helix' DNA-binding domain"/>
    <property type="match status" value="1"/>
</dbReference>
<keyword evidence="2" id="KW-0805">Transcription regulation</keyword>
<dbReference type="AlphaFoldDB" id="A0A318U296"/>